<organism evidence="1">
    <name type="scientific">marine sediment metagenome</name>
    <dbReference type="NCBI Taxonomy" id="412755"/>
    <lineage>
        <taxon>unclassified sequences</taxon>
        <taxon>metagenomes</taxon>
        <taxon>ecological metagenomes</taxon>
    </lineage>
</organism>
<dbReference type="EMBL" id="BARV01029630">
    <property type="protein sequence ID" value="GAI33112.1"/>
    <property type="molecule type" value="Genomic_DNA"/>
</dbReference>
<dbReference type="Gene3D" id="1.10.1330.10">
    <property type="entry name" value="Dockerin domain"/>
    <property type="match status" value="1"/>
</dbReference>
<dbReference type="InterPro" id="IPR036439">
    <property type="entry name" value="Dockerin_dom_sf"/>
</dbReference>
<evidence type="ECO:0008006" key="2">
    <source>
        <dbReference type="Google" id="ProtNLM"/>
    </source>
</evidence>
<evidence type="ECO:0000313" key="1">
    <source>
        <dbReference type="EMBL" id="GAI33112.1"/>
    </source>
</evidence>
<feature type="non-terminal residue" evidence="1">
    <location>
        <position position="1"/>
    </location>
</feature>
<name>X1MN95_9ZZZZ</name>
<protein>
    <recommendedName>
        <fullName evidence="2">Dockerin domain-containing protein</fullName>
    </recommendedName>
</protein>
<accession>X1MN95</accession>
<comment type="caution">
    <text evidence="1">The sequence shown here is derived from an EMBL/GenBank/DDBJ whole genome shotgun (WGS) entry which is preliminary data.</text>
</comment>
<sequence length="86" mass="9546">YLDLTLKFETQEIVNALGEVNDGDVLALTLTGVLYDETPIEGADCILVRGKFKPFNRADINKDGMVDIVDFAIIAENWLRSSVVQD</sequence>
<gene>
    <name evidence="1" type="ORF">S06H3_47202</name>
</gene>
<dbReference type="InterPro" id="IPR018247">
    <property type="entry name" value="EF_Hand_1_Ca_BS"/>
</dbReference>
<dbReference type="AlphaFoldDB" id="X1MN95"/>
<dbReference type="GO" id="GO:0000272">
    <property type="term" value="P:polysaccharide catabolic process"/>
    <property type="evidence" value="ECO:0007669"/>
    <property type="project" value="InterPro"/>
</dbReference>
<proteinExistence type="predicted"/>
<dbReference type="SUPFAM" id="SSF63446">
    <property type="entry name" value="Type I dockerin domain"/>
    <property type="match status" value="1"/>
</dbReference>
<reference evidence="1" key="1">
    <citation type="journal article" date="2014" name="Front. Microbiol.">
        <title>High frequency of phylogenetically diverse reductive dehalogenase-homologous genes in deep subseafloor sedimentary metagenomes.</title>
        <authorList>
            <person name="Kawai M."/>
            <person name="Futagami T."/>
            <person name="Toyoda A."/>
            <person name="Takaki Y."/>
            <person name="Nishi S."/>
            <person name="Hori S."/>
            <person name="Arai W."/>
            <person name="Tsubouchi T."/>
            <person name="Morono Y."/>
            <person name="Uchiyama I."/>
            <person name="Ito T."/>
            <person name="Fujiyama A."/>
            <person name="Inagaki F."/>
            <person name="Takami H."/>
        </authorList>
    </citation>
    <scope>NUCLEOTIDE SEQUENCE</scope>
    <source>
        <strain evidence="1">Expedition CK06-06</strain>
    </source>
</reference>
<dbReference type="PROSITE" id="PS00018">
    <property type="entry name" value="EF_HAND_1"/>
    <property type="match status" value="1"/>
</dbReference>